<gene>
    <name evidence="1" type="ORF">ACEZDE_05035</name>
</gene>
<protein>
    <submittedName>
        <fullName evidence="1">Winged helix DNA-binding domain-containing protein</fullName>
    </submittedName>
</protein>
<reference evidence="1 2" key="1">
    <citation type="submission" date="2024-09" db="EMBL/GenBank/DDBJ databases">
        <authorList>
            <person name="Lee S.D."/>
        </authorList>
    </citation>
    <scope>NUCLEOTIDE SEQUENCE [LARGE SCALE GENOMIC DNA]</scope>
    <source>
        <strain evidence="1 2">N8-3</strain>
    </source>
</reference>
<sequence length="402" mass="42704">MRQPCLLATVGGVRITDADRRARLAGRHLLAPAARAATPEQVADALVALHATDPATVFLAVAARMADAAPAALEDALYQRESLVRMLAMRRTMFVVGRELGPVVDSSSARAVAAREHKNLLGYLADGGGWDAAWLAAAQAEVLAVLAERGPLTGAELGAAVPALQERVVAGAGKSYERTQTVASRVLRGLAMEHRIRRDRPRGGWTSSQFRWAPGEPFPELPAAEARAELVRRWLAGYGPGTEADLVWWTGWNRRDVRAALAAVSAEQVELDGGATGHVLPGDGDPGSAAPGTAPYAALLPALDPTGMGWRERDWYLPPEHAAGLFDRTGNLGATVWWDGRVVGGWAQRPDGELVWRLLEDVGAEAETAIGVEAERLAAFIGGVRITPRFSAPLDRELSGGG</sequence>
<evidence type="ECO:0000313" key="2">
    <source>
        <dbReference type="Proteomes" id="UP001592531"/>
    </source>
</evidence>
<keyword evidence="2" id="KW-1185">Reference proteome</keyword>
<organism evidence="1 2">
    <name type="scientific">Streptacidiphilus cavernicola</name>
    <dbReference type="NCBI Taxonomy" id="3342716"/>
    <lineage>
        <taxon>Bacteria</taxon>
        <taxon>Bacillati</taxon>
        <taxon>Actinomycetota</taxon>
        <taxon>Actinomycetes</taxon>
        <taxon>Kitasatosporales</taxon>
        <taxon>Streptomycetaceae</taxon>
        <taxon>Streptacidiphilus</taxon>
    </lineage>
</organism>
<dbReference type="InterPro" id="IPR009351">
    <property type="entry name" value="AlkZ-like"/>
</dbReference>
<accession>A0ABV6VR20</accession>
<evidence type="ECO:0000313" key="1">
    <source>
        <dbReference type="EMBL" id="MFC1416002.1"/>
    </source>
</evidence>
<keyword evidence="1" id="KW-0238">DNA-binding</keyword>
<dbReference type="GO" id="GO:0003677">
    <property type="term" value="F:DNA binding"/>
    <property type="evidence" value="ECO:0007669"/>
    <property type="project" value="UniProtKB-KW"/>
</dbReference>
<dbReference type="RefSeq" id="WP_380532738.1">
    <property type="nucleotide sequence ID" value="NZ_JBHFAB010000003.1"/>
</dbReference>
<proteinExistence type="predicted"/>
<dbReference type="EMBL" id="JBHFAB010000003">
    <property type="protein sequence ID" value="MFC1416002.1"/>
    <property type="molecule type" value="Genomic_DNA"/>
</dbReference>
<comment type="caution">
    <text evidence="1">The sequence shown here is derived from an EMBL/GenBank/DDBJ whole genome shotgun (WGS) entry which is preliminary data.</text>
</comment>
<name>A0ABV6VR20_9ACTN</name>
<dbReference type="Proteomes" id="UP001592531">
    <property type="component" value="Unassembled WGS sequence"/>
</dbReference>
<dbReference type="Pfam" id="PF06224">
    <property type="entry name" value="AlkZ-like"/>
    <property type="match status" value="1"/>
</dbReference>
<dbReference type="PANTHER" id="PTHR38479:SF2">
    <property type="entry name" value="WINGED HELIX DNA-BINDING DOMAIN-CONTAINING PROTEIN"/>
    <property type="match status" value="1"/>
</dbReference>
<dbReference type="PANTHER" id="PTHR38479">
    <property type="entry name" value="LMO0824 PROTEIN"/>
    <property type="match status" value="1"/>
</dbReference>